<organism evidence="2 3">
    <name type="scientific">Hallerella succinigenes</name>
    <dbReference type="NCBI Taxonomy" id="1896222"/>
    <lineage>
        <taxon>Bacteria</taxon>
        <taxon>Pseudomonadati</taxon>
        <taxon>Fibrobacterota</taxon>
        <taxon>Fibrobacteria</taxon>
        <taxon>Fibrobacterales</taxon>
        <taxon>Fibrobacteraceae</taxon>
        <taxon>Hallerella</taxon>
    </lineage>
</organism>
<dbReference type="InterPro" id="IPR017896">
    <property type="entry name" value="4Fe4S_Fe-S-bd"/>
</dbReference>
<dbReference type="Proteomes" id="UP000231134">
    <property type="component" value="Unassembled WGS sequence"/>
</dbReference>
<dbReference type="RefSeq" id="WP_100425504.1">
    <property type="nucleotide sequence ID" value="NZ_JAQXKX010000028.1"/>
</dbReference>
<comment type="caution">
    <text evidence="2">The sequence shown here is derived from an EMBL/GenBank/DDBJ whole genome shotgun (WGS) entry which is preliminary data.</text>
</comment>
<feature type="domain" description="4Fe-4S ferredoxin-type" evidence="1">
    <location>
        <begin position="4"/>
        <end position="34"/>
    </location>
</feature>
<dbReference type="AlphaFoldDB" id="A0A2M9A756"/>
<dbReference type="EMBL" id="PGEX01000001">
    <property type="protein sequence ID" value="PJJ41544.1"/>
    <property type="molecule type" value="Genomic_DNA"/>
</dbReference>
<dbReference type="OrthoDB" id="9801085at2"/>
<dbReference type="Pfam" id="PF13370">
    <property type="entry name" value="Fer4_13"/>
    <property type="match status" value="1"/>
</dbReference>
<name>A0A2M9A756_9BACT</name>
<gene>
    <name evidence="2" type="ORF">BGX16_1522</name>
</gene>
<evidence type="ECO:0000313" key="3">
    <source>
        <dbReference type="Proteomes" id="UP000231134"/>
    </source>
</evidence>
<evidence type="ECO:0000313" key="2">
    <source>
        <dbReference type="EMBL" id="PJJ41544.1"/>
    </source>
</evidence>
<sequence length="65" mass="7110">MAIKKVWLDESASECISCGACEGVCDAVFSVPEKMKVNEGVDYSQYEEDIKNAAEGCPAQVIKYE</sequence>
<keyword evidence="3" id="KW-1185">Reference proteome</keyword>
<dbReference type="SUPFAM" id="SSF54862">
    <property type="entry name" value="4Fe-4S ferredoxins"/>
    <property type="match status" value="1"/>
</dbReference>
<dbReference type="Gene3D" id="3.30.70.20">
    <property type="match status" value="1"/>
</dbReference>
<proteinExistence type="predicted"/>
<evidence type="ECO:0000259" key="1">
    <source>
        <dbReference type="PROSITE" id="PS51379"/>
    </source>
</evidence>
<protein>
    <submittedName>
        <fullName evidence="2">Ferredoxin</fullName>
    </submittedName>
</protein>
<accession>A0A2M9A756</accession>
<reference evidence="2 3" key="1">
    <citation type="submission" date="2017-11" db="EMBL/GenBank/DDBJ databases">
        <title>Animal gut microbial communities from fecal samples from Wisconsin, USA.</title>
        <authorList>
            <person name="Neumann A."/>
        </authorList>
    </citation>
    <scope>NUCLEOTIDE SEQUENCE [LARGE SCALE GENOMIC DNA]</scope>
    <source>
        <strain evidence="2 3">UWS3</strain>
    </source>
</reference>
<dbReference type="PROSITE" id="PS51379">
    <property type="entry name" value="4FE4S_FER_2"/>
    <property type="match status" value="1"/>
</dbReference>